<feature type="domain" description="HTH tetR-type" evidence="5">
    <location>
        <begin position="9"/>
        <end position="69"/>
    </location>
</feature>
<dbReference type="InterPro" id="IPR001647">
    <property type="entry name" value="HTH_TetR"/>
</dbReference>
<dbReference type="GO" id="GO:0003677">
    <property type="term" value="F:DNA binding"/>
    <property type="evidence" value="ECO:0007669"/>
    <property type="project" value="UniProtKB-UniRule"/>
</dbReference>
<keyword evidence="3" id="KW-0804">Transcription</keyword>
<evidence type="ECO:0000313" key="7">
    <source>
        <dbReference type="Proteomes" id="UP000197596"/>
    </source>
</evidence>
<dbReference type="InterPro" id="IPR009057">
    <property type="entry name" value="Homeodomain-like_sf"/>
</dbReference>
<dbReference type="RefSeq" id="WP_088750259.1">
    <property type="nucleotide sequence ID" value="NZ_NJGU01000002.1"/>
</dbReference>
<dbReference type="SUPFAM" id="SSF48498">
    <property type="entry name" value="Tetracyclin repressor-like, C-terminal domain"/>
    <property type="match status" value="1"/>
</dbReference>
<feature type="DNA-binding region" description="H-T-H motif" evidence="4">
    <location>
        <begin position="32"/>
        <end position="51"/>
    </location>
</feature>
<dbReference type="Pfam" id="PF00440">
    <property type="entry name" value="TetR_N"/>
    <property type="match status" value="1"/>
</dbReference>
<proteinExistence type="predicted"/>
<dbReference type="Proteomes" id="UP000197596">
    <property type="component" value="Unassembled WGS sequence"/>
</dbReference>
<dbReference type="PRINTS" id="PR00455">
    <property type="entry name" value="HTHTETR"/>
</dbReference>
<sequence>MRKSKEETAETRRHIIDTAAKEFRLNGIQATGLAALMSKAGLTHGGFYRHFESKEQLVAEACAAGMTHIVDVFENTARRCSDEGGYQAMVERYVSTAHRDNASGGCPLAGLGSELARADSDTRAAASRGFNELVNVMTAHIRAESDAQARSRAVFALAAMIGAVTVSRIIEDEQASTAVLDDVKRHLDAM</sequence>
<dbReference type="AlphaFoldDB" id="A0A246WTR5"/>
<dbReference type="InterPro" id="IPR054156">
    <property type="entry name" value="YxaF_TetR_C"/>
</dbReference>
<dbReference type="PANTHER" id="PTHR47506">
    <property type="entry name" value="TRANSCRIPTIONAL REGULATORY PROTEIN"/>
    <property type="match status" value="1"/>
</dbReference>
<comment type="caution">
    <text evidence="6">The sequence shown here is derived from an EMBL/GenBank/DDBJ whole genome shotgun (WGS) entry which is preliminary data.</text>
</comment>
<name>A0A246WTR5_9BURK</name>
<protein>
    <submittedName>
        <fullName evidence="6">TetR family transcriptional regulator</fullName>
    </submittedName>
</protein>
<keyword evidence="1" id="KW-0805">Transcription regulation</keyword>
<keyword evidence="2 4" id="KW-0238">DNA-binding</keyword>
<reference evidence="6 7" key="1">
    <citation type="submission" date="2017-06" db="EMBL/GenBank/DDBJ databases">
        <title>Herbaspirillum phytohormonus sp. nov., isolated from the root nodule of Robinia pseudoacacia in lead-zinc mine.</title>
        <authorList>
            <person name="Fan M."/>
            <person name="Lin Y."/>
        </authorList>
    </citation>
    <scope>NUCLEOTIDE SEQUENCE [LARGE SCALE GENOMIC DNA]</scope>
    <source>
        <strain evidence="6 7">HZ10</strain>
    </source>
</reference>
<dbReference type="EMBL" id="NJGU01000002">
    <property type="protein sequence ID" value="OWY30367.1"/>
    <property type="molecule type" value="Genomic_DNA"/>
</dbReference>
<evidence type="ECO:0000256" key="3">
    <source>
        <dbReference type="ARBA" id="ARBA00023163"/>
    </source>
</evidence>
<evidence type="ECO:0000256" key="2">
    <source>
        <dbReference type="ARBA" id="ARBA00023125"/>
    </source>
</evidence>
<organism evidence="6 7">
    <name type="scientific">Herbaspirillum robiniae</name>
    <dbReference type="NCBI Taxonomy" id="2014887"/>
    <lineage>
        <taxon>Bacteria</taxon>
        <taxon>Pseudomonadati</taxon>
        <taxon>Pseudomonadota</taxon>
        <taxon>Betaproteobacteria</taxon>
        <taxon>Burkholderiales</taxon>
        <taxon>Oxalobacteraceae</taxon>
        <taxon>Herbaspirillum</taxon>
    </lineage>
</organism>
<gene>
    <name evidence="6" type="ORF">CEJ42_05275</name>
</gene>
<evidence type="ECO:0000256" key="1">
    <source>
        <dbReference type="ARBA" id="ARBA00023015"/>
    </source>
</evidence>
<accession>A0A246WTR5</accession>
<evidence type="ECO:0000259" key="5">
    <source>
        <dbReference type="PROSITE" id="PS50977"/>
    </source>
</evidence>
<dbReference type="InterPro" id="IPR036271">
    <property type="entry name" value="Tet_transcr_reg_TetR-rel_C_sf"/>
</dbReference>
<dbReference type="Gene3D" id="1.10.10.60">
    <property type="entry name" value="Homeodomain-like"/>
    <property type="match status" value="1"/>
</dbReference>
<evidence type="ECO:0000256" key="4">
    <source>
        <dbReference type="PROSITE-ProRule" id="PRU00335"/>
    </source>
</evidence>
<dbReference type="SUPFAM" id="SSF46689">
    <property type="entry name" value="Homeodomain-like"/>
    <property type="match status" value="1"/>
</dbReference>
<dbReference type="PROSITE" id="PS50977">
    <property type="entry name" value="HTH_TETR_2"/>
    <property type="match status" value="1"/>
</dbReference>
<evidence type="ECO:0000313" key="6">
    <source>
        <dbReference type="EMBL" id="OWY30367.1"/>
    </source>
</evidence>
<dbReference type="Pfam" id="PF21993">
    <property type="entry name" value="TetR_C_13_2"/>
    <property type="match status" value="1"/>
</dbReference>
<dbReference type="PANTHER" id="PTHR47506:SF7">
    <property type="entry name" value="TRANSCRIPTIONAL REGULATORY PROTEIN"/>
    <property type="match status" value="1"/>
</dbReference>
<dbReference type="Gene3D" id="1.10.357.10">
    <property type="entry name" value="Tetracycline Repressor, domain 2"/>
    <property type="match status" value="1"/>
</dbReference>